<gene>
    <name evidence="2" type="ORF">RS030_3419</name>
</gene>
<keyword evidence="1" id="KW-0732">Signal</keyword>
<dbReference type="AlphaFoldDB" id="A0AAV9XWJ8"/>
<organism evidence="2 3">
    <name type="scientific">Cryptosporidium xiaoi</name>
    <dbReference type="NCBI Taxonomy" id="659607"/>
    <lineage>
        <taxon>Eukaryota</taxon>
        <taxon>Sar</taxon>
        <taxon>Alveolata</taxon>
        <taxon>Apicomplexa</taxon>
        <taxon>Conoidasida</taxon>
        <taxon>Coccidia</taxon>
        <taxon>Eucoccidiorida</taxon>
        <taxon>Eimeriorina</taxon>
        <taxon>Cryptosporidiidae</taxon>
        <taxon>Cryptosporidium</taxon>
    </lineage>
</organism>
<dbReference type="Proteomes" id="UP001311799">
    <property type="component" value="Unassembled WGS sequence"/>
</dbReference>
<comment type="caution">
    <text evidence="2">The sequence shown here is derived from an EMBL/GenBank/DDBJ whole genome shotgun (WGS) entry which is preliminary data.</text>
</comment>
<sequence>MRKLIFLKLLSLIATSGLVHGRLTRSTSGLALVEPQFLPGTISTLIQTARKIIGSNVEPESVIGEGISQINESDSEKLYKEAVSSAVSVYQKGMNDAAHNRLKQKEAVSSMPVVVNTRKPACSVMISGELSLALDPKNIFDVDLLGFKITKDDLLFMTDIKNPETLVRNYSLDKIEAPLESVQNSRKCFRMYYEGNPIVMCAKSDESRNEMMNKITEAVSLIFNYIWLFNSLNSNLNKIGILQE</sequence>
<evidence type="ECO:0000313" key="3">
    <source>
        <dbReference type="Proteomes" id="UP001311799"/>
    </source>
</evidence>
<dbReference type="EMBL" id="JAWDEY010000031">
    <property type="protein sequence ID" value="KAK6588654.1"/>
    <property type="molecule type" value="Genomic_DNA"/>
</dbReference>
<evidence type="ECO:0000313" key="2">
    <source>
        <dbReference type="EMBL" id="KAK6588654.1"/>
    </source>
</evidence>
<feature type="signal peptide" evidence="1">
    <location>
        <begin position="1"/>
        <end position="21"/>
    </location>
</feature>
<proteinExistence type="predicted"/>
<protein>
    <submittedName>
        <fullName evidence="2">Uncharacterized protein</fullName>
    </submittedName>
</protein>
<reference evidence="2 3" key="1">
    <citation type="submission" date="2023-10" db="EMBL/GenBank/DDBJ databases">
        <title>Comparative genomics analysis reveals potential genetic determinants of host preference in Cryptosporidium xiaoi.</title>
        <authorList>
            <person name="Xiao L."/>
            <person name="Li J."/>
        </authorList>
    </citation>
    <scope>NUCLEOTIDE SEQUENCE [LARGE SCALE GENOMIC DNA]</scope>
    <source>
        <strain evidence="2 3">52996</strain>
    </source>
</reference>
<keyword evidence="3" id="KW-1185">Reference proteome</keyword>
<evidence type="ECO:0000256" key="1">
    <source>
        <dbReference type="SAM" id="SignalP"/>
    </source>
</evidence>
<feature type="chain" id="PRO_5043720996" evidence="1">
    <location>
        <begin position="22"/>
        <end position="244"/>
    </location>
</feature>
<accession>A0AAV9XWJ8</accession>
<name>A0AAV9XWJ8_9CRYT</name>